<dbReference type="Pfam" id="PF04480">
    <property type="entry name" value="DUF559"/>
    <property type="match status" value="1"/>
</dbReference>
<feature type="compositionally biased region" description="Pro residues" evidence="1">
    <location>
        <begin position="1"/>
        <end position="10"/>
    </location>
</feature>
<keyword evidence="3" id="KW-0378">Hydrolase</keyword>
<dbReference type="InterPro" id="IPR011335">
    <property type="entry name" value="Restrct_endonuc-II-like"/>
</dbReference>
<gene>
    <name evidence="3" type="ORF">HF685_11230</name>
</gene>
<dbReference type="SUPFAM" id="SSF52980">
    <property type="entry name" value="Restriction endonuclease-like"/>
    <property type="match status" value="1"/>
</dbReference>
<evidence type="ECO:0000313" key="4">
    <source>
        <dbReference type="Proteomes" id="UP000501600"/>
    </source>
</evidence>
<organism evidence="3 4">
    <name type="scientific">Parasphingorhabdus halotolerans</name>
    <dbReference type="NCBI Taxonomy" id="2725558"/>
    <lineage>
        <taxon>Bacteria</taxon>
        <taxon>Pseudomonadati</taxon>
        <taxon>Pseudomonadota</taxon>
        <taxon>Alphaproteobacteria</taxon>
        <taxon>Sphingomonadales</taxon>
        <taxon>Sphingomonadaceae</taxon>
        <taxon>Parasphingorhabdus</taxon>
    </lineage>
</organism>
<dbReference type="InterPro" id="IPR007569">
    <property type="entry name" value="DUF559"/>
</dbReference>
<keyword evidence="4" id="KW-1185">Reference proteome</keyword>
<dbReference type="Gene3D" id="3.40.960.10">
    <property type="entry name" value="VSR Endonuclease"/>
    <property type="match status" value="1"/>
</dbReference>
<evidence type="ECO:0000256" key="1">
    <source>
        <dbReference type="SAM" id="MobiDB-lite"/>
    </source>
</evidence>
<feature type="domain" description="DUF559" evidence="2">
    <location>
        <begin position="41"/>
        <end position="141"/>
    </location>
</feature>
<keyword evidence="3" id="KW-0255">Endonuclease</keyword>
<dbReference type="AlphaFoldDB" id="A0A6H2DN20"/>
<keyword evidence="3" id="KW-0540">Nuclease</keyword>
<accession>A0A6H2DN20</accession>
<evidence type="ECO:0000313" key="3">
    <source>
        <dbReference type="EMBL" id="QJB69780.1"/>
    </source>
</evidence>
<dbReference type="GO" id="GO:0004519">
    <property type="term" value="F:endonuclease activity"/>
    <property type="evidence" value="ECO:0007669"/>
    <property type="project" value="UniProtKB-KW"/>
</dbReference>
<proteinExistence type="predicted"/>
<dbReference type="Proteomes" id="UP000501600">
    <property type="component" value="Chromosome"/>
</dbReference>
<dbReference type="KEGG" id="phao:HF685_11230"/>
<sequence length="191" mass="21544">MIDSPTPTPPLKRRGYSSKTPPLQGRGKGWGIPKERLAILQEHARQMRNNPTEPEKRLWRHLSNGQLNGHKFRRQSVIGYIIADFVCPQRKLIVEVDGDTHDEAKDRVRDDILGEHGYHVVRVTNQDVMGNLDGVLVFISGALRADDSPHPNPVSGKQSPGLFRSCRGHDRPETPEVEGLREVISLKRNTQ</sequence>
<evidence type="ECO:0000259" key="2">
    <source>
        <dbReference type="Pfam" id="PF04480"/>
    </source>
</evidence>
<dbReference type="CDD" id="cd01038">
    <property type="entry name" value="Endonuclease_DUF559"/>
    <property type="match status" value="1"/>
</dbReference>
<name>A0A6H2DN20_9SPHN</name>
<dbReference type="PANTHER" id="PTHR38590">
    <property type="entry name" value="BLL0828 PROTEIN"/>
    <property type="match status" value="1"/>
</dbReference>
<reference evidence="3 4" key="1">
    <citation type="submission" date="2020-04" db="EMBL/GenBank/DDBJ databases">
        <title>Genome sequence for Sphingorhabdus sp. strain M1.</title>
        <authorList>
            <person name="Park S.-J."/>
        </authorList>
    </citation>
    <scope>NUCLEOTIDE SEQUENCE [LARGE SCALE GENOMIC DNA]</scope>
    <source>
        <strain evidence="3 4">JK6</strain>
    </source>
</reference>
<protein>
    <submittedName>
        <fullName evidence="3">Endonuclease domain-containing protein</fullName>
    </submittedName>
</protein>
<dbReference type="InterPro" id="IPR047216">
    <property type="entry name" value="Endonuclease_DUF559_bact"/>
</dbReference>
<feature type="compositionally biased region" description="Basic and acidic residues" evidence="1">
    <location>
        <begin position="167"/>
        <end position="185"/>
    </location>
</feature>
<dbReference type="PANTHER" id="PTHR38590:SF1">
    <property type="entry name" value="BLL0828 PROTEIN"/>
    <property type="match status" value="1"/>
</dbReference>
<feature type="region of interest" description="Disordered" evidence="1">
    <location>
        <begin position="146"/>
        <end position="191"/>
    </location>
</feature>
<feature type="region of interest" description="Disordered" evidence="1">
    <location>
        <begin position="1"/>
        <end position="30"/>
    </location>
</feature>
<dbReference type="EMBL" id="CP051217">
    <property type="protein sequence ID" value="QJB69780.1"/>
    <property type="molecule type" value="Genomic_DNA"/>
</dbReference>